<keyword evidence="1" id="KW-1185">Reference proteome</keyword>
<dbReference type="WBParaSite" id="PSU_v2.g19603.t1">
    <property type="protein sequence ID" value="PSU_v2.g19603.t1"/>
    <property type="gene ID" value="PSU_v2.g19603"/>
</dbReference>
<organism evidence="1 2">
    <name type="scientific">Panagrolaimus superbus</name>
    <dbReference type="NCBI Taxonomy" id="310955"/>
    <lineage>
        <taxon>Eukaryota</taxon>
        <taxon>Metazoa</taxon>
        <taxon>Ecdysozoa</taxon>
        <taxon>Nematoda</taxon>
        <taxon>Chromadorea</taxon>
        <taxon>Rhabditida</taxon>
        <taxon>Tylenchina</taxon>
        <taxon>Panagrolaimomorpha</taxon>
        <taxon>Panagrolaimoidea</taxon>
        <taxon>Panagrolaimidae</taxon>
        <taxon>Panagrolaimus</taxon>
    </lineage>
</organism>
<evidence type="ECO:0000313" key="2">
    <source>
        <dbReference type="WBParaSite" id="PSU_v2.g19603.t1"/>
    </source>
</evidence>
<evidence type="ECO:0000313" key="1">
    <source>
        <dbReference type="Proteomes" id="UP000887577"/>
    </source>
</evidence>
<proteinExistence type="predicted"/>
<reference evidence="2" key="1">
    <citation type="submission" date="2022-11" db="UniProtKB">
        <authorList>
            <consortium name="WormBaseParasite"/>
        </authorList>
    </citation>
    <scope>IDENTIFICATION</scope>
</reference>
<dbReference type="AlphaFoldDB" id="A0A914YL44"/>
<dbReference type="Proteomes" id="UP000887577">
    <property type="component" value="Unplaced"/>
</dbReference>
<name>A0A914YL44_9BILA</name>
<sequence length="176" mass="20505">MDTKNLKIAELSKSIPDQNAAYTFKNPRPQLFSLSYPIMKYILQNSTGAAWKKLIMTCKYFFSKNPIFPVRQLTTGYEIWNADGKTFNPNQALSHLWLYDVFHGNNAFEHQDNQSMDITLEYVKDLQLSDGYKQMLGNCIAKIIENPPKKIPKIWFPGFINSGQYEEYQKLYRGQN</sequence>
<protein>
    <submittedName>
        <fullName evidence="2">Uncharacterized protein</fullName>
    </submittedName>
</protein>
<accession>A0A914YL44</accession>